<sequence>MNYEQLQACSMIMQKILRRPVSKMFYSVSAIETVTKPISLQTISEKLQENKYKTADEWIYEMRLVLSFAKRQSNNIPLKAAAARLLMSDFEDEMMTLSPMLSPHMLFLQIAEEHFNNFIQSYHPEIPRRIPITDSVPASEIFKTWNKESTPSQLLSEIKMLNSPSLLLRVAAFIYKIKPEAIGFGKQLSMILSMLSQDEMMNTSNYVRRILFDAATGKIDPFIQTPGHQAKTLDLICA</sequence>
<dbReference type="Gene3D" id="1.20.920.10">
    <property type="entry name" value="Bromodomain-like"/>
    <property type="match status" value="1"/>
</dbReference>
<accession>A0A1J4K4S8</accession>
<organism evidence="3 4">
    <name type="scientific">Tritrichomonas foetus</name>
    <dbReference type="NCBI Taxonomy" id="1144522"/>
    <lineage>
        <taxon>Eukaryota</taxon>
        <taxon>Metamonada</taxon>
        <taxon>Parabasalia</taxon>
        <taxon>Tritrichomonadida</taxon>
        <taxon>Tritrichomonadidae</taxon>
        <taxon>Tritrichomonas</taxon>
    </lineage>
</organism>
<dbReference type="SUPFAM" id="SSF47370">
    <property type="entry name" value="Bromodomain"/>
    <property type="match status" value="1"/>
</dbReference>
<dbReference type="InterPro" id="IPR001487">
    <property type="entry name" value="Bromodomain"/>
</dbReference>
<dbReference type="EMBL" id="MLAK01000733">
    <property type="protein sequence ID" value="OHT06203.1"/>
    <property type="molecule type" value="Genomic_DNA"/>
</dbReference>
<evidence type="ECO:0000256" key="1">
    <source>
        <dbReference type="ARBA" id="ARBA00023117"/>
    </source>
</evidence>
<gene>
    <name evidence="3" type="ORF">TRFO_25824</name>
</gene>
<dbReference type="GeneID" id="94839294"/>
<keyword evidence="4" id="KW-1185">Reference proteome</keyword>
<proteinExistence type="predicted"/>
<reference evidence="3" key="1">
    <citation type="submission" date="2016-10" db="EMBL/GenBank/DDBJ databases">
        <authorList>
            <person name="Benchimol M."/>
            <person name="Almeida L.G."/>
            <person name="Vasconcelos A.T."/>
            <person name="Perreira-Neves A."/>
            <person name="Rosa I.A."/>
            <person name="Tasca T."/>
            <person name="Bogo M.R."/>
            <person name="de Souza W."/>
        </authorList>
    </citation>
    <scope>NUCLEOTIDE SEQUENCE [LARGE SCALE GENOMIC DNA]</scope>
    <source>
        <strain evidence="3">K</strain>
    </source>
</reference>
<keyword evidence="1" id="KW-0103">Bromodomain</keyword>
<feature type="domain" description="Bromo" evidence="2">
    <location>
        <begin position="9"/>
        <end position="71"/>
    </location>
</feature>
<comment type="caution">
    <text evidence="3">The sequence shown here is derived from an EMBL/GenBank/DDBJ whole genome shotgun (WGS) entry which is preliminary data.</text>
</comment>
<dbReference type="Pfam" id="PF00439">
    <property type="entry name" value="Bromodomain"/>
    <property type="match status" value="1"/>
</dbReference>
<evidence type="ECO:0000313" key="4">
    <source>
        <dbReference type="Proteomes" id="UP000179807"/>
    </source>
</evidence>
<dbReference type="InterPro" id="IPR036427">
    <property type="entry name" value="Bromodomain-like_sf"/>
</dbReference>
<dbReference type="Proteomes" id="UP000179807">
    <property type="component" value="Unassembled WGS sequence"/>
</dbReference>
<protein>
    <recommendedName>
        <fullName evidence="2">Bromo domain-containing protein</fullName>
    </recommendedName>
</protein>
<name>A0A1J4K4S8_9EUKA</name>
<dbReference type="RefSeq" id="XP_068359339.1">
    <property type="nucleotide sequence ID" value="XM_068504590.1"/>
</dbReference>
<dbReference type="VEuPathDB" id="TrichDB:TRFO_25824"/>
<dbReference type="AlphaFoldDB" id="A0A1J4K4S8"/>
<dbReference type="OrthoDB" id="10538278at2759"/>
<evidence type="ECO:0000259" key="2">
    <source>
        <dbReference type="Pfam" id="PF00439"/>
    </source>
</evidence>
<evidence type="ECO:0000313" key="3">
    <source>
        <dbReference type="EMBL" id="OHT06203.1"/>
    </source>
</evidence>